<organism evidence="1">
    <name type="scientific">hydrothermal vent metagenome</name>
    <dbReference type="NCBI Taxonomy" id="652676"/>
    <lineage>
        <taxon>unclassified sequences</taxon>
        <taxon>metagenomes</taxon>
        <taxon>ecological metagenomes</taxon>
    </lineage>
</organism>
<evidence type="ECO:0008006" key="2">
    <source>
        <dbReference type="Google" id="ProtNLM"/>
    </source>
</evidence>
<dbReference type="CDD" id="cd07821">
    <property type="entry name" value="PYR_PYL_RCAR_like"/>
    <property type="match status" value="1"/>
</dbReference>
<dbReference type="EMBL" id="UOFF01000349">
    <property type="protein sequence ID" value="VAW57174.1"/>
    <property type="molecule type" value="Genomic_DNA"/>
</dbReference>
<reference evidence="1" key="1">
    <citation type="submission" date="2018-06" db="EMBL/GenBank/DDBJ databases">
        <authorList>
            <person name="Zhirakovskaya E."/>
        </authorList>
    </citation>
    <scope>NUCLEOTIDE SEQUENCE</scope>
</reference>
<dbReference type="InterPro" id="IPR019587">
    <property type="entry name" value="Polyketide_cyclase/dehydratase"/>
</dbReference>
<gene>
    <name evidence="1" type="ORF">MNBD_GAMMA07-394</name>
</gene>
<proteinExistence type="predicted"/>
<dbReference type="SUPFAM" id="SSF55961">
    <property type="entry name" value="Bet v1-like"/>
    <property type="match status" value="1"/>
</dbReference>
<dbReference type="AlphaFoldDB" id="A0A3B0XLW4"/>
<dbReference type="InterPro" id="IPR023393">
    <property type="entry name" value="START-like_dom_sf"/>
</dbReference>
<accession>A0A3B0XLW4</accession>
<name>A0A3B0XLW4_9ZZZZ</name>
<dbReference type="Pfam" id="PF10604">
    <property type="entry name" value="Polyketide_cyc2"/>
    <property type="match status" value="1"/>
</dbReference>
<sequence>MKLKMSACIDAPKEKVWAVLANVENVNLWIAPIISAHCEGDTRKGVGTVRVCKLKGNMTVQEKWIEWNEGHSYTYQAFGAPLVKKAINTWSIKSVNGKALLTTESTVELKGKVFGKLLEPLMLLVSKRMGADSLAAIKYLIETGQPYAKKFSTLPRVLSAC</sequence>
<protein>
    <recommendedName>
        <fullName evidence="2">SRPBCC family protein</fullName>
    </recommendedName>
</protein>
<dbReference type="Gene3D" id="3.30.530.20">
    <property type="match status" value="1"/>
</dbReference>
<evidence type="ECO:0000313" key="1">
    <source>
        <dbReference type="EMBL" id="VAW57174.1"/>
    </source>
</evidence>